<evidence type="ECO:0000313" key="2">
    <source>
        <dbReference type="Proteomes" id="UP000006790"/>
    </source>
</evidence>
<organism evidence="1 2">
    <name type="scientific">Eremothecium cymbalariae (strain CBS 270.75 / DBVPG 7215 / KCTC 17166 / NRRL Y-17582)</name>
    <name type="common">Yeast</name>
    <dbReference type="NCBI Taxonomy" id="931890"/>
    <lineage>
        <taxon>Eukaryota</taxon>
        <taxon>Fungi</taxon>
        <taxon>Dikarya</taxon>
        <taxon>Ascomycota</taxon>
        <taxon>Saccharomycotina</taxon>
        <taxon>Saccharomycetes</taxon>
        <taxon>Saccharomycetales</taxon>
        <taxon>Saccharomycetaceae</taxon>
        <taxon>Eremothecium</taxon>
    </lineage>
</organism>
<dbReference type="Proteomes" id="UP000006790">
    <property type="component" value="Chromosome 2"/>
</dbReference>
<accession>G8JNV0</accession>
<dbReference type="KEGG" id="erc:Ecym_2665"/>
<dbReference type="eggNOG" id="ENOG502S36Y">
    <property type="taxonomic scope" value="Eukaryota"/>
</dbReference>
<dbReference type="OMA" id="WIERNAD"/>
<dbReference type="RefSeq" id="XP_003645192.1">
    <property type="nucleotide sequence ID" value="XM_003645144.1"/>
</dbReference>
<dbReference type="EMBL" id="CP002498">
    <property type="protein sequence ID" value="AET38375.1"/>
    <property type="molecule type" value="Genomic_DNA"/>
</dbReference>
<evidence type="ECO:0000313" key="1">
    <source>
        <dbReference type="EMBL" id="AET38375.1"/>
    </source>
</evidence>
<dbReference type="OrthoDB" id="19690at2759"/>
<dbReference type="AlphaFoldDB" id="G8JNV0"/>
<protein>
    <recommendedName>
        <fullName evidence="3">Thioredoxin domain-containing protein</fullName>
    </recommendedName>
</protein>
<reference evidence="2" key="1">
    <citation type="journal article" date="2012" name="G3 (Bethesda)">
        <title>Pichia sorbitophila, an interspecies yeast hybrid reveals early steps of genome resolution following polyploidization.</title>
        <authorList>
            <person name="Leh Louis V."/>
            <person name="Despons L."/>
            <person name="Friedrich A."/>
            <person name="Martin T."/>
            <person name="Durrens P."/>
            <person name="Casaregola S."/>
            <person name="Neuveglise C."/>
            <person name="Fairhead C."/>
            <person name="Marck C."/>
            <person name="Cruz J.A."/>
            <person name="Straub M.L."/>
            <person name="Kugler V."/>
            <person name="Sacerdot C."/>
            <person name="Uzunov Z."/>
            <person name="Thierry A."/>
            <person name="Weiss S."/>
            <person name="Bleykasten C."/>
            <person name="De Montigny J."/>
            <person name="Jacques N."/>
            <person name="Jung P."/>
            <person name="Lemaire M."/>
            <person name="Mallet S."/>
            <person name="Morel G."/>
            <person name="Richard G.F."/>
            <person name="Sarkar A."/>
            <person name="Savel G."/>
            <person name="Schacherer J."/>
            <person name="Seret M.L."/>
            <person name="Talla E."/>
            <person name="Samson G."/>
            <person name="Jubin C."/>
            <person name="Poulain J."/>
            <person name="Vacherie B."/>
            <person name="Barbe V."/>
            <person name="Pelletier E."/>
            <person name="Sherman D.J."/>
            <person name="Westhof E."/>
            <person name="Weissenbach J."/>
            <person name="Baret P.V."/>
            <person name="Wincker P."/>
            <person name="Gaillardin C."/>
            <person name="Dujon B."/>
            <person name="Souciet J.L."/>
        </authorList>
    </citation>
    <scope>NUCLEOTIDE SEQUENCE [LARGE SCALE GENOMIC DNA]</scope>
    <source>
        <strain evidence="2">CBS 270.75 / DBVPG 7215 / KCTC 17166 / NRRL Y-17582</strain>
    </source>
</reference>
<keyword evidence="2" id="KW-1185">Reference proteome</keyword>
<dbReference type="HOGENOM" id="CLU_1488680_0_0_1"/>
<dbReference type="InParanoid" id="G8JNV0"/>
<gene>
    <name evidence="1" type="ordered locus">Ecym_2665</name>
</gene>
<sequence length="179" mass="19927">MSLPMITLLATQLVRSPAIRSQAFCTAPFCKSWLSKLLYPPASKPGASSYREANSNGPNQCFLPVRTNGELNEVLMFSNRVPLILNFTFRGLPQADALTGALNRIVLLETEKRVNVADIETDFLETKEAMLRFGVKQIPTLVSVRKTFPEDHYTLSEYGSGEVDWASLKAWVEKNADDA</sequence>
<name>G8JNV0_ERECY</name>
<evidence type="ECO:0008006" key="3">
    <source>
        <dbReference type="Google" id="ProtNLM"/>
    </source>
</evidence>
<dbReference type="GeneID" id="11470770"/>
<proteinExistence type="predicted"/>